<organism evidence="1 2">
    <name type="scientific">Exidia glandulosa HHB12029</name>
    <dbReference type="NCBI Taxonomy" id="1314781"/>
    <lineage>
        <taxon>Eukaryota</taxon>
        <taxon>Fungi</taxon>
        <taxon>Dikarya</taxon>
        <taxon>Basidiomycota</taxon>
        <taxon>Agaricomycotina</taxon>
        <taxon>Agaricomycetes</taxon>
        <taxon>Auriculariales</taxon>
        <taxon>Exidiaceae</taxon>
        <taxon>Exidia</taxon>
    </lineage>
</organism>
<protein>
    <submittedName>
        <fullName evidence="1">Uncharacterized protein</fullName>
    </submittedName>
</protein>
<sequence>MDAGGGWNPHPVGVRWKVEASKGPNPVGVRWDLYRNIPGACNGASQAVADYLKHRFTVDLSRLLSRFFASWDEVLDFRRLQANYQFLISGSTALQLLDRTIYPNSDLDLYLFPNDAKAVGRWLIEHGYTFHSSRNAYPKTFVEALNCMPPLKSPSATPLLPRDVTTGSDITLANNHIQLIVTDMSPYEAILRAHSTVVMNVITWNRAIALFPLATLEQRRRVVTHNSGLIYHHWTIYKYEQRGFSFPDPLARFGEHLDRGSFKVGIVSSVTSIRGLSVSIRLESIHQDST</sequence>
<evidence type="ECO:0000313" key="2">
    <source>
        <dbReference type="Proteomes" id="UP000077266"/>
    </source>
</evidence>
<accession>A0A165I9K3</accession>
<dbReference type="Proteomes" id="UP000077266">
    <property type="component" value="Unassembled WGS sequence"/>
</dbReference>
<dbReference type="EMBL" id="KV425996">
    <property type="protein sequence ID" value="KZV93092.1"/>
    <property type="molecule type" value="Genomic_DNA"/>
</dbReference>
<proteinExistence type="predicted"/>
<keyword evidence="2" id="KW-1185">Reference proteome</keyword>
<dbReference type="OrthoDB" id="3041043at2759"/>
<evidence type="ECO:0000313" key="1">
    <source>
        <dbReference type="EMBL" id="KZV93092.1"/>
    </source>
</evidence>
<gene>
    <name evidence="1" type="ORF">EXIGLDRAFT_768420</name>
</gene>
<name>A0A165I9K3_EXIGL</name>
<dbReference type="STRING" id="1314781.A0A165I9K3"/>
<dbReference type="InParanoid" id="A0A165I9K3"/>
<reference evidence="1 2" key="1">
    <citation type="journal article" date="2016" name="Mol. Biol. Evol.">
        <title>Comparative Genomics of Early-Diverging Mushroom-Forming Fungi Provides Insights into the Origins of Lignocellulose Decay Capabilities.</title>
        <authorList>
            <person name="Nagy L.G."/>
            <person name="Riley R."/>
            <person name="Tritt A."/>
            <person name="Adam C."/>
            <person name="Daum C."/>
            <person name="Floudas D."/>
            <person name="Sun H."/>
            <person name="Yadav J.S."/>
            <person name="Pangilinan J."/>
            <person name="Larsson K.H."/>
            <person name="Matsuura K."/>
            <person name="Barry K."/>
            <person name="Labutti K."/>
            <person name="Kuo R."/>
            <person name="Ohm R.A."/>
            <person name="Bhattacharya S.S."/>
            <person name="Shirouzu T."/>
            <person name="Yoshinaga Y."/>
            <person name="Martin F.M."/>
            <person name="Grigoriev I.V."/>
            <person name="Hibbett D.S."/>
        </authorList>
    </citation>
    <scope>NUCLEOTIDE SEQUENCE [LARGE SCALE GENOMIC DNA]</scope>
    <source>
        <strain evidence="1 2">HHB12029</strain>
    </source>
</reference>
<dbReference type="AlphaFoldDB" id="A0A165I9K3"/>